<evidence type="ECO:0000259" key="3">
    <source>
        <dbReference type="Pfam" id="PF05305"/>
    </source>
</evidence>
<proteinExistence type="predicted"/>
<feature type="transmembrane region" description="Helical" evidence="2">
    <location>
        <begin position="72"/>
        <end position="95"/>
    </location>
</feature>
<feature type="domain" description="DUF732" evidence="3">
    <location>
        <begin position="142"/>
        <end position="211"/>
    </location>
</feature>
<reference evidence="4 5" key="1">
    <citation type="submission" date="2019-12" db="EMBL/GenBank/DDBJ databases">
        <title>Complete genome sequence of Mycolicibacterium xenopi str. JCM15661T.</title>
        <authorList>
            <person name="Yoshida M."/>
            <person name="Fukano H."/>
            <person name="Asakura T."/>
            <person name="Hoshino Y."/>
        </authorList>
    </citation>
    <scope>NUCLEOTIDE SEQUENCE [LARGE SCALE GENOMIC DNA]</scope>
    <source>
        <strain evidence="4 5">JCM 15661T</strain>
    </source>
</reference>
<keyword evidence="2" id="KW-1133">Transmembrane helix</keyword>
<evidence type="ECO:0000256" key="2">
    <source>
        <dbReference type="SAM" id="Phobius"/>
    </source>
</evidence>
<evidence type="ECO:0000256" key="1">
    <source>
        <dbReference type="SAM" id="MobiDB-lite"/>
    </source>
</evidence>
<organism evidence="4 5">
    <name type="scientific">Mycobacterium xenopi</name>
    <dbReference type="NCBI Taxonomy" id="1789"/>
    <lineage>
        <taxon>Bacteria</taxon>
        <taxon>Bacillati</taxon>
        <taxon>Actinomycetota</taxon>
        <taxon>Actinomycetes</taxon>
        <taxon>Mycobacteriales</taxon>
        <taxon>Mycobacteriaceae</taxon>
        <taxon>Mycobacterium</taxon>
    </lineage>
</organism>
<keyword evidence="2" id="KW-0472">Membrane</keyword>
<gene>
    <name evidence="4" type="ORF">MYXE_30780</name>
</gene>
<dbReference type="AlphaFoldDB" id="A0AAD1M1N6"/>
<keyword evidence="2" id="KW-0812">Transmembrane</keyword>
<name>A0AAD1M1N6_MYCXE</name>
<sequence>MRDRDTIDAELRRLAALRRSMREHGGELSSRRLDELLDERLGHRAAPSETASTYAETDRITPRRGRRVLRRVGPVMLLPLSLVAAATVLVVMFTAHNHHPAAQPTQPRVVPPSGAPPTAPPPSAQPNPAVPRTSVPPLDIVDKAFIDALKQEGVPVPSRDYAIGHGHAVCDFLARQPSLAEAVNFVQRTSVWDADQSANVAAGAIVSYCPQYEPTSPDQMQQAFQNALTDLQRIQGDLQGIRDDLQAIPGQP</sequence>
<dbReference type="InterPro" id="IPR007969">
    <property type="entry name" value="DUF732"/>
</dbReference>
<accession>A0AAD1M1N6</accession>
<dbReference type="KEGG" id="mxe:MYXE_30780"/>
<dbReference type="EMBL" id="AP022314">
    <property type="protein sequence ID" value="BBU23288.1"/>
    <property type="molecule type" value="Genomic_DNA"/>
</dbReference>
<dbReference type="Pfam" id="PF05305">
    <property type="entry name" value="DUF732"/>
    <property type="match status" value="1"/>
</dbReference>
<feature type="region of interest" description="Disordered" evidence="1">
    <location>
        <begin position="100"/>
        <end position="134"/>
    </location>
</feature>
<evidence type="ECO:0000313" key="5">
    <source>
        <dbReference type="Proteomes" id="UP000464624"/>
    </source>
</evidence>
<protein>
    <recommendedName>
        <fullName evidence="3">DUF732 domain-containing protein</fullName>
    </recommendedName>
</protein>
<evidence type="ECO:0000313" key="4">
    <source>
        <dbReference type="EMBL" id="BBU23288.1"/>
    </source>
</evidence>
<dbReference type="RefSeq" id="WP_003919060.1">
    <property type="nucleotide sequence ID" value="NZ_AP022314.1"/>
</dbReference>
<dbReference type="Proteomes" id="UP000464624">
    <property type="component" value="Chromosome"/>
</dbReference>
<feature type="compositionally biased region" description="Pro residues" evidence="1">
    <location>
        <begin position="109"/>
        <end position="129"/>
    </location>
</feature>